<reference evidence="9" key="1">
    <citation type="submission" date="2021-03" db="EMBL/GenBank/DDBJ databases">
        <title>Plesiomonas shigelloides zfcc0051, isolated from zebrafish feces.</title>
        <authorList>
            <person name="Vanderhoek Z."/>
            <person name="Gaulke C."/>
        </authorList>
    </citation>
    <scope>NUCLEOTIDE SEQUENCE</scope>
    <source>
        <strain evidence="9">Zfcc0051</strain>
    </source>
</reference>
<comment type="function">
    <text evidence="8">Involved in formation of the rod shape of the cell. May also contribute to regulation of formation of penicillin-binding proteins.</text>
</comment>
<dbReference type="PIRSF" id="PIRSF018472">
    <property type="entry name" value="MreD_proteobac"/>
    <property type="match status" value="1"/>
</dbReference>
<evidence type="ECO:0000256" key="8">
    <source>
        <dbReference type="PIRNR" id="PIRNR018472"/>
    </source>
</evidence>
<sequence length="162" mass="18469">MSFYRARGRVMIALSFLIALVLQMMPWPVELDALRPSWLALVLIYWVVALPHRVNVGTAFVIGIIWDLAQGATLGVHALALSLLAYVVAFNFQLLRNLALWQQGVVVLVLSLACKLIVFWAEFLVSTVQFHPDMLWGSLISGLLWPWLFLLLRKVRRQFAIR</sequence>
<organism evidence="9 10">
    <name type="scientific">Plesiomonas shigelloides</name>
    <name type="common">Aeromonas shigelloides</name>
    <dbReference type="NCBI Taxonomy" id="703"/>
    <lineage>
        <taxon>Bacteria</taxon>
        <taxon>Pseudomonadati</taxon>
        <taxon>Pseudomonadota</taxon>
        <taxon>Gammaproteobacteria</taxon>
        <taxon>Enterobacterales</taxon>
        <taxon>Enterobacteriaceae</taxon>
        <taxon>Plesiomonas</taxon>
    </lineage>
</organism>
<dbReference type="Pfam" id="PF04093">
    <property type="entry name" value="MreD"/>
    <property type="match status" value="1"/>
</dbReference>
<evidence type="ECO:0000256" key="7">
    <source>
        <dbReference type="ARBA" id="ARBA00023136"/>
    </source>
</evidence>
<dbReference type="RefSeq" id="WP_010862672.1">
    <property type="nucleotide sequence ID" value="NZ_CP027852.1"/>
</dbReference>
<keyword evidence="5 8" id="KW-0133">Cell shape</keyword>
<dbReference type="NCBIfam" id="TIGR03426">
    <property type="entry name" value="shape_MreD"/>
    <property type="match status" value="1"/>
</dbReference>
<comment type="subcellular location">
    <subcellularLocation>
        <location evidence="8">Cell inner membrane</location>
    </subcellularLocation>
    <subcellularLocation>
        <location evidence="1">Cell membrane</location>
        <topology evidence="1">Multi-pass membrane protein</topology>
    </subcellularLocation>
</comment>
<comment type="caution">
    <text evidence="9">The sequence shown here is derived from an EMBL/GenBank/DDBJ whole genome shotgun (WGS) entry which is preliminary data.</text>
</comment>
<dbReference type="PANTHER" id="PTHR37484:SF1">
    <property type="entry name" value="ROD SHAPE-DETERMINING PROTEIN MRED"/>
    <property type="match status" value="1"/>
</dbReference>
<dbReference type="InterPro" id="IPR007227">
    <property type="entry name" value="Cell_shape_determining_MreD"/>
</dbReference>
<name>A0A2P1VQR7_PLESH</name>
<keyword evidence="7 8" id="KW-0472">Membrane</keyword>
<dbReference type="GO" id="GO:0005886">
    <property type="term" value="C:plasma membrane"/>
    <property type="evidence" value="ECO:0007669"/>
    <property type="project" value="UniProtKB-SubCell"/>
</dbReference>
<evidence type="ECO:0000256" key="2">
    <source>
        <dbReference type="ARBA" id="ARBA00007776"/>
    </source>
</evidence>
<evidence type="ECO:0000256" key="5">
    <source>
        <dbReference type="ARBA" id="ARBA00022960"/>
    </source>
</evidence>
<gene>
    <name evidence="9" type="primary">mreD</name>
    <name evidence="9" type="ORF">J2R62_07035</name>
</gene>
<comment type="similarity">
    <text evidence="2 8">Belongs to the MreD family.</text>
</comment>
<dbReference type="GO" id="GO:0008360">
    <property type="term" value="P:regulation of cell shape"/>
    <property type="evidence" value="ECO:0007669"/>
    <property type="project" value="UniProtKB-UniRule"/>
</dbReference>
<dbReference type="NCBIfam" id="NF008282">
    <property type="entry name" value="PRK11060.1"/>
    <property type="match status" value="1"/>
</dbReference>
<protein>
    <recommendedName>
        <fullName evidence="8">Rod shape-determining protein MreD</fullName>
    </recommendedName>
</protein>
<keyword evidence="3 8" id="KW-1003">Cell membrane</keyword>
<dbReference type="GeneID" id="69705174"/>
<evidence type="ECO:0000256" key="4">
    <source>
        <dbReference type="ARBA" id="ARBA00022692"/>
    </source>
</evidence>
<proteinExistence type="inferred from homology"/>
<dbReference type="Proteomes" id="UP000664658">
    <property type="component" value="Unassembled WGS sequence"/>
</dbReference>
<dbReference type="PANTHER" id="PTHR37484">
    <property type="entry name" value="ROD SHAPE-DETERMINING PROTEIN MRED"/>
    <property type="match status" value="1"/>
</dbReference>
<keyword evidence="8" id="KW-0997">Cell inner membrane</keyword>
<evidence type="ECO:0000256" key="1">
    <source>
        <dbReference type="ARBA" id="ARBA00004651"/>
    </source>
</evidence>
<dbReference type="InterPro" id="IPR026034">
    <property type="entry name" value="MreD_proteobac"/>
</dbReference>
<evidence type="ECO:0000313" key="9">
    <source>
        <dbReference type="EMBL" id="MBO1107975.1"/>
    </source>
</evidence>
<evidence type="ECO:0000256" key="6">
    <source>
        <dbReference type="ARBA" id="ARBA00022989"/>
    </source>
</evidence>
<keyword evidence="4" id="KW-0812">Transmembrane</keyword>
<dbReference type="AlphaFoldDB" id="A0A2P1VQR7"/>
<keyword evidence="6" id="KW-1133">Transmembrane helix</keyword>
<evidence type="ECO:0000256" key="3">
    <source>
        <dbReference type="ARBA" id="ARBA00022475"/>
    </source>
</evidence>
<evidence type="ECO:0000313" key="10">
    <source>
        <dbReference type="Proteomes" id="UP000664658"/>
    </source>
</evidence>
<dbReference type="EMBL" id="JAFNAA010000006">
    <property type="protein sequence ID" value="MBO1107975.1"/>
    <property type="molecule type" value="Genomic_DNA"/>
</dbReference>
<accession>A0A2P1VQR7</accession>